<keyword evidence="2" id="KW-0378">Hydrolase</keyword>
<dbReference type="GO" id="GO:0016807">
    <property type="term" value="F:cysteine-type carboxypeptidase activity"/>
    <property type="evidence" value="ECO:0007669"/>
    <property type="project" value="TreeGrafter"/>
</dbReference>
<accession>A0A0N4UQB1</accession>
<keyword evidence="2" id="KW-0833">Ubl conjugation pathway</keyword>
<organism evidence="5 7">
    <name type="scientific">Dracunculus medinensis</name>
    <name type="common">Guinea worm</name>
    <dbReference type="NCBI Taxonomy" id="318479"/>
    <lineage>
        <taxon>Eukaryota</taxon>
        <taxon>Metazoa</taxon>
        <taxon>Ecdysozoa</taxon>
        <taxon>Nematoda</taxon>
        <taxon>Chromadorea</taxon>
        <taxon>Rhabditida</taxon>
        <taxon>Spirurina</taxon>
        <taxon>Dracunculoidea</taxon>
        <taxon>Dracunculidae</taxon>
        <taxon>Dracunculus</taxon>
    </lineage>
</organism>
<dbReference type="GO" id="GO:0006508">
    <property type="term" value="P:proteolysis"/>
    <property type="evidence" value="ECO:0007669"/>
    <property type="project" value="UniProtKB-KW"/>
</dbReference>
<dbReference type="WBParaSite" id="DME_0001018901-mRNA-1">
    <property type="protein sequence ID" value="DME_0001018901-mRNA-1"/>
    <property type="gene ID" value="DME_0001018901"/>
</dbReference>
<comment type="similarity">
    <text evidence="1 2">Belongs to the MINDY deubiquitinase family. FAM63 subfamily.</text>
</comment>
<dbReference type="GO" id="GO:0004843">
    <property type="term" value="F:cysteine-type deubiquitinase activity"/>
    <property type="evidence" value="ECO:0007669"/>
    <property type="project" value="UniProtKB-UniRule"/>
</dbReference>
<evidence type="ECO:0000259" key="3">
    <source>
        <dbReference type="Pfam" id="PF04424"/>
    </source>
</evidence>
<dbReference type="EC" id="3.4.19.12" evidence="2"/>
<dbReference type="PANTHER" id="PTHR18063:SF6">
    <property type="entry name" value="UBIQUITIN CARBOXYL-TERMINAL HYDROLASE"/>
    <property type="match status" value="1"/>
</dbReference>
<evidence type="ECO:0000313" key="6">
    <source>
        <dbReference type="Proteomes" id="UP000274756"/>
    </source>
</evidence>
<keyword evidence="6" id="KW-1185">Reference proteome</keyword>
<evidence type="ECO:0000256" key="1">
    <source>
        <dbReference type="ARBA" id="ARBA00006616"/>
    </source>
</evidence>
<evidence type="ECO:0000313" key="5">
    <source>
        <dbReference type="Proteomes" id="UP000038040"/>
    </source>
</evidence>
<evidence type="ECO:0000256" key="2">
    <source>
        <dbReference type="RuleBase" id="RU367139"/>
    </source>
</evidence>
<sequence>MLFLGQISFLNGWNRVTETDLLQIIADCILRFRPKNLSESDELNYEQNISDVLSLVPSLPRGLDVNLEFTGVRKFEYTTASALFDLLDVSLLHGWIIDPQQTELVKLLNGISYNKLVEKVINLDDSNSESKLLRNFMENSSSQLTVHGLCELSLSLTDGQIAVLFRNNHFHTLYKHRDELFVLVTDMGFLNEPSVVWETLNSVDGDSFFVDANFHTSLQTTKQDETAEYNGLLFLYIKNNLYII</sequence>
<dbReference type="OrthoDB" id="10261212at2759"/>
<dbReference type="GO" id="GO:0071944">
    <property type="term" value="C:cell periphery"/>
    <property type="evidence" value="ECO:0007669"/>
    <property type="project" value="TreeGrafter"/>
</dbReference>
<protein>
    <recommendedName>
        <fullName evidence="2">Ubiquitin carboxyl-terminal hydrolase</fullName>
        <ecNumber evidence="2">3.4.19.12</ecNumber>
    </recommendedName>
</protein>
<dbReference type="InterPro" id="IPR007518">
    <property type="entry name" value="MINDY"/>
</dbReference>
<dbReference type="Pfam" id="PF04424">
    <property type="entry name" value="MINDY_DUB"/>
    <property type="match status" value="1"/>
</dbReference>
<dbReference type="EMBL" id="UYYG01000169">
    <property type="protein sequence ID" value="VDN53726.1"/>
    <property type="molecule type" value="Genomic_DNA"/>
</dbReference>
<dbReference type="STRING" id="318479.A0A0N4UQB1"/>
<gene>
    <name evidence="4" type="ORF">DME_LOCUS3699</name>
</gene>
<dbReference type="GO" id="GO:0140934">
    <property type="term" value="F:histone deubiquitinase activity"/>
    <property type="evidence" value="ECO:0007669"/>
    <property type="project" value="UniProtKB-UniRule"/>
</dbReference>
<evidence type="ECO:0000313" key="7">
    <source>
        <dbReference type="WBParaSite" id="DME_0001018901-mRNA-1"/>
    </source>
</evidence>
<reference evidence="4 6" key="2">
    <citation type="submission" date="2018-11" db="EMBL/GenBank/DDBJ databases">
        <authorList>
            <consortium name="Pathogen Informatics"/>
        </authorList>
    </citation>
    <scope>NUCLEOTIDE SEQUENCE [LARGE SCALE GENOMIC DNA]</scope>
</reference>
<dbReference type="GO" id="GO:1990380">
    <property type="term" value="F:K48-linked deubiquitinase activity"/>
    <property type="evidence" value="ECO:0007669"/>
    <property type="project" value="UniProtKB-UniRule"/>
</dbReference>
<dbReference type="PANTHER" id="PTHR18063">
    <property type="entry name" value="NF-E2 INDUCIBLE PROTEIN"/>
    <property type="match status" value="1"/>
</dbReference>
<keyword evidence="2" id="KW-0788">Thiol protease</keyword>
<comment type="catalytic activity">
    <reaction evidence="2">
        <text>Thiol-dependent hydrolysis of ester, thioester, amide, peptide and isopeptide bonds formed by the C-terminal Gly of ubiquitin (a 76-residue protein attached to proteins as an intracellular targeting signal).</text>
        <dbReference type="EC" id="3.4.19.12"/>
    </reaction>
</comment>
<reference evidence="7" key="1">
    <citation type="submission" date="2017-02" db="UniProtKB">
        <authorList>
            <consortium name="WormBaseParasite"/>
        </authorList>
    </citation>
    <scope>IDENTIFICATION</scope>
</reference>
<comment type="function">
    <text evidence="2">Hydrolase that can specifically remove 'Lys-48'-linked conjugated ubiquitin from proteins. Has exodeubiquitinase activity and has a preference for long polyubiquitin chains. May play a regulatory role at the level of protein turnover.</text>
</comment>
<dbReference type="AlphaFoldDB" id="A0A0N4UQB1"/>
<proteinExistence type="inferred from homology"/>
<dbReference type="GO" id="GO:0071108">
    <property type="term" value="P:protein K48-linked deubiquitination"/>
    <property type="evidence" value="ECO:0007669"/>
    <property type="project" value="TreeGrafter"/>
</dbReference>
<evidence type="ECO:0000313" key="4">
    <source>
        <dbReference type="EMBL" id="VDN53726.1"/>
    </source>
</evidence>
<name>A0A0N4UQB1_DRAME</name>
<dbReference type="GO" id="GO:0005829">
    <property type="term" value="C:cytosol"/>
    <property type="evidence" value="ECO:0007669"/>
    <property type="project" value="TreeGrafter"/>
</dbReference>
<feature type="domain" description="MINDY deubiquitinase" evidence="3">
    <location>
        <begin position="11"/>
        <end position="214"/>
    </location>
</feature>
<dbReference type="Proteomes" id="UP000274756">
    <property type="component" value="Unassembled WGS sequence"/>
</dbReference>
<keyword evidence="2" id="KW-0645">Protease</keyword>
<dbReference type="InterPro" id="IPR033979">
    <property type="entry name" value="MINDY_domain"/>
</dbReference>
<dbReference type="GO" id="GO:0036435">
    <property type="term" value="F:K48-linked polyubiquitin modification-dependent protein binding"/>
    <property type="evidence" value="ECO:0007669"/>
    <property type="project" value="UniProtKB-UniRule"/>
</dbReference>
<dbReference type="Proteomes" id="UP000038040">
    <property type="component" value="Unplaced"/>
</dbReference>